<evidence type="ECO:0000259" key="4">
    <source>
        <dbReference type="Pfam" id="PF11611"/>
    </source>
</evidence>
<keyword evidence="6" id="KW-1185">Reference proteome</keyword>
<evidence type="ECO:0000313" key="6">
    <source>
        <dbReference type="Proteomes" id="UP000515934"/>
    </source>
</evidence>
<organism evidence="5 6">
    <name type="scientific">Leucobacter denitrificans</name>
    <dbReference type="NCBI Taxonomy" id="683042"/>
    <lineage>
        <taxon>Bacteria</taxon>
        <taxon>Bacillati</taxon>
        <taxon>Actinomycetota</taxon>
        <taxon>Actinomycetes</taxon>
        <taxon>Micrococcales</taxon>
        <taxon>Microbacteriaceae</taxon>
        <taxon>Leucobacter</taxon>
    </lineage>
</organism>
<dbReference type="InterPro" id="IPR029051">
    <property type="entry name" value="DUF4352"/>
</dbReference>
<proteinExistence type="predicted"/>
<dbReference type="InterPro" id="IPR029050">
    <property type="entry name" value="Immunoprotect_excell_Ig-like"/>
</dbReference>
<evidence type="ECO:0000256" key="1">
    <source>
        <dbReference type="ARBA" id="ARBA00022729"/>
    </source>
</evidence>
<dbReference type="Proteomes" id="UP000515934">
    <property type="component" value="Chromosome"/>
</dbReference>
<feature type="domain" description="DUF4352" evidence="4">
    <location>
        <begin position="139"/>
        <end position="252"/>
    </location>
</feature>
<dbReference type="RefSeq" id="WP_187555496.1">
    <property type="nucleotide sequence ID" value="NZ_CP060716.1"/>
</dbReference>
<accession>A0A7G9S5A3</accession>
<keyword evidence="1" id="KW-0732">Signal</keyword>
<dbReference type="Gene3D" id="2.60.40.1240">
    <property type="match status" value="1"/>
</dbReference>
<dbReference type="Pfam" id="PF11611">
    <property type="entry name" value="DUF4352"/>
    <property type="match status" value="1"/>
</dbReference>
<gene>
    <name evidence="5" type="ORF">H9L06_01195</name>
</gene>
<dbReference type="KEGG" id="ldn:H9L06_01195"/>
<dbReference type="EMBL" id="CP060716">
    <property type="protein sequence ID" value="QNN63028.1"/>
    <property type="molecule type" value="Genomic_DNA"/>
</dbReference>
<keyword evidence="3" id="KW-0472">Membrane</keyword>
<keyword evidence="3" id="KW-1133">Transmembrane helix</keyword>
<evidence type="ECO:0000313" key="5">
    <source>
        <dbReference type="EMBL" id="QNN63028.1"/>
    </source>
</evidence>
<feature type="transmembrane region" description="Helical" evidence="3">
    <location>
        <begin position="32"/>
        <end position="65"/>
    </location>
</feature>
<dbReference type="AlphaFoldDB" id="A0A7G9S5A3"/>
<name>A0A7G9S5A3_9MICO</name>
<keyword evidence="3" id="KW-0812">Transmembrane</keyword>
<sequence>MTNTPTINTEPPEPAAYQTATVARGKNTIGRIALITAIVGFIFACVPGALIVGWILLPIAFILSLVSFFMKGKKKGLGIAALIISVVGTIVGVIVFMATVATAIDEAFGGGETTAVAPATDGEEAETPADDQGTRESPYPVGTTITQGDWDLTINSVTLDATDAIVAENMLNEAPSEGNQYLMVNATVTYNGEESEGSSPMVSIEYVTAGGNTINSYDNMVVAPESFDLMSPLYNGASTSGNFAFEVPTDTAGEGVLGVRATMLGDKVFVAVQ</sequence>
<reference evidence="5 6" key="1">
    <citation type="submission" date="2020-08" db="EMBL/GenBank/DDBJ databases">
        <title>Genome sequence of Leucobacter denitrificans KACC 14055T.</title>
        <authorList>
            <person name="Hyun D.-W."/>
            <person name="Bae J.-W."/>
        </authorList>
    </citation>
    <scope>NUCLEOTIDE SEQUENCE [LARGE SCALE GENOMIC DNA]</scope>
    <source>
        <strain evidence="5 6">KACC 14055</strain>
    </source>
</reference>
<protein>
    <submittedName>
        <fullName evidence="5">DUF4352 domain-containing protein</fullName>
    </submittedName>
</protein>
<feature type="transmembrane region" description="Helical" evidence="3">
    <location>
        <begin position="77"/>
        <end position="98"/>
    </location>
</feature>
<evidence type="ECO:0000256" key="2">
    <source>
        <dbReference type="SAM" id="MobiDB-lite"/>
    </source>
</evidence>
<evidence type="ECO:0000256" key="3">
    <source>
        <dbReference type="SAM" id="Phobius"/>
    </source>
</evidence>
<feature type="region of interest" description="Disordered" evidence="2">
    <location>
        <begin position="114"/>
        <end position="141"/>
    </location>
</feature>